<dbReference type="Proteomes" id="UP000728185">
    <property type="component" value="Unassembled WGS sequence"/>
</dbReference>
<evidence type="ECO:0000256" key="1">
    <source>
        <dbReference type="ARBA" id="ARBA00004225"/>
    </source>
</evidence>
<evidence type="ECO:0000313" key="10">
    <source>
        <dbReference type="Proteomes" id="UP000728185"/>
    </source>
</evidence>
<dbReference type="InterPro" id="IPR027417">
    <property type="entry name" value="P-loop_NTPase"/>
</dbReference>
<keyword evidence="10" id="KW-1185">Reference proteome</keyword>
<protein>
    <recommendedName>
        <fullName evidence="5">Iron-sulfur clusters transporter ABCB7, mitochondrial</fullName>
    </recommendedName>
    <alternativeName>
        <fullName evidence="6">ATP-binding cassette sub-family B member 7, mitochondrial</fullName>
    </alternativeName>
</protein>
<proteinExistence type="predicted"/>
<comment type="subcellular location">
    <subcellularLocation>
        <location evidence="1">Mitochondrion membrane</location>
        <topology evidence="1">Multi-pass membrane protein</topology>
    </subcellularLocation>
</comment>
<dbReference type="InterPro" id="IPR003439">
    <property type="entry name" value="ABC_transporter-like_ATP-bd"/>
</dbReference>
<dbReference type="PROSITE" id="PS00211">
    <property type="entry name" value="ABC_TRANSPORTER_1"/>
    <property type="match status" value="1"/>
</dbReference>
<evidence type="ECO:0000313" key="9">
    <source>
        <dbReference type="EMBL" id="KAA0197075.1"/>
    </source>
</evidence>
<dbReference type="SUPFAM" id="SSF52540">
    <property type="entry name" value="P-loop containing nucleoside triphosphate hydrolases"/>
    <property type="match status" value="2"/>
</dbReference>
<dbReference type="GO" id="GO:0042626">
    <property type="term" value="F:ATPase-coupled transmembrane transporter activity"/>
    <property type="evidence" value="ECO:0007669"/>
    <property type="project" value="TreeGrafter"/>
</dbReference>
<dbReference type="Gene3D" id="3.40.50.300">
    <property type="entry name" value="P-loop containing nucleotide triphosphate hydrolases"/>
    <property type="match status" value="2"/>
</dbReference>
<evidence type="ECO:0000256" key="7">
    <source>
        <dbReference type="ARBA" id="ARBA00048046"/>
    </source>
</evidence>
<evidence type="ECO:0000256" key="6">
    <source>
        <dbReference type="ARBA" id="ARBA00042945"/>
    </source>
</evidence>
<keyword evidence="4" id="KW-0067">ATP-binding</keyword>
<evidence type="ECO:0000256" key="2">
    <source>
        <dbReference type="ARBA" id="ARBA00022448"/>
    </source>
</evidence>
<evidence type="ECO:0000256" key="3">
    <source>
        <dbReference type="ARBA" id="ARBA00022741"/>
    </source>
</evidence>
<feature type="domain" description="ABC transporter" evidence="8">
    <location>
        <begin position="1"/>
        <end position="243"/>
    </location>
</feature>
<reference evidence="9" key="1">
    <citation type="submission" date="2019-05" db="EMBL/GenBank/DDBJ databases">
        <title>Annotation for the trematode Fasciolopsis buski.</title>
        <authorList>
            <person name="Choi Y.-J."/>
        </authorList>
    </citation>
    <scope>NUCLEOTIDE SEQUENCE</scope>
    <source>
        <strain evidence="9">HT</strain>
        <tissue evidence="9">Whole worm</tissue>
    </source>
</reference>
<dbReference type="Pfam" id="PF00005">
    <property type="entry name" value="ABC_tran"/>
    <property type="match status" value="1"/>
</dbReference>
<dbReference type="GO" id="GO:0006879">
    <property type="term" value="P:intracellular iron ion homeostasis"/>
    <property type="evidence" value="ECO:0007669"/>
    <property type="project" value="TreeGrafter"/>
</dbReference>
<keyword evidence="2" id="KW-0813">Transport</keyword>
<dbReference type="GO" id="GO:0005524">
    <property type="term" value="F:ATP binding"/>
    <property type="evidence" value="ECO:0007669"/>
    <property type="project" value="UniProtKB-KW"/>
</dbReference>
<dbReference type="PANTHER" id="PTHR24221">
    <property type="entry name" value="ATP-BINDING CASSETTE SUB-FAMILY B"/>
    <property type="match status" value="1"/>
</dbReference>
<name>A0A8E0RYL2_9TREM</name>
<comment type="caution">
    <text evidence="9">The sequence shown here is derived from an EMBL/GenBank/DDBJ whole genome shotgun (WGS) entry which is preliminary data.</text>
</comment>
<dbReference type="AlphaFoldDB" id="A0A8E0RYL2"/>
<feature type="non-terminal residue" evidence="9">
    <location>
        <position position="1"/>
    </location>
</feature>
<dbReference type="SMART" id="SM00382">
    <property type="entry name" value="AAA"/>
    <property type="match status" value="1"/>
</dbReference>
<accession>A0A8E0RYL2</accession>
<dbReference type="PROSITE" id="PS50893">
    <property type="entry name" value="ABC_TRANSPORTER_2"/>
    <property type="match status" value="1"/>
</dbReference>
<evidence type="ECO:0000259" key="8">
    <source>
        <dbReference type="PROSITE" id="PS50893"/>
    </source>
</evidence>
<comment type="catalytic activity">
    <reaction evidence="7">
        <text>(glutathione)4[2Fe(III)-2S] cluster(in) + ATP + H2O = (glutathione)4[2Fe(III)-2S] cluster(out) + ADP + phosphate + H(+)</text>
        <dbReference type="Rhea" id="RHEA:67028"/>
        <dbReference type="ChEBI" id="CHEBI:15377"/>
        <dbReference type="ChEBI" id="CHEBI:15378"/>
        <dbReference type="ChEBI" id="CHEBI:30616"/>
        <dbReference type="ChEBI" id="CHEBI:43474"/>
        <dbReference type="ChEBI" id="CHEBI:167627"/>
        <dbReference type="ChEBI" id="CHEBI:456216"/>
    </reaction>
    <physiologicalReaction direction="left-to-right" evidence="7">
        <dbReference type="Rhea" id="RHEA:67029"/>
    </physiologicalReaction>
</comment>
<dbReference type="InterPro" id="IPR039421">
    <property type="entry name" value="Type_1_exporter"/>
</dbReference>
<keyword evidence="3" id="KW-0547">Nucleotide-binding</keyword>
<dbReference type="InterPro" id="IPR003593">
    <property type="entry name" value="AAA+_ATPase"/>
</dbReference>
<dbReference type="InterPro" id="IPR017871">
    <property type="entry name" value="ABC_transporter-like_CS"/>
</dbReference>
<evidence type="ECO:0000256" key="4">
    <source>
        <dbReference type="ARBA" id="ARBA00022840"/>
    </source>
</evidence>
<dbReference type="OrthoDB" id="6500128at2759"/>
<dbReference type="PANTHER" id="PTHR24221:SF402">
    <property type="entry name" value="IRON-SULFUR CLUSTERS TRANSPORTER ABCB7, MITOCHONDRIAL"/>
    <property type="match status" value="1"/>
</dbReference>
<dbReference type="GO" id="GO:0016887">
    <property type="term" value="F:ATP hydrolysis activity"/>
    <property type="evidence" value="ECO:0007669"/>
    <property type="project" value="InterPro"/>
</dbReference>
<evidence type="ECO:0000256" key="5">
    <source>
        <dbReference type="ARBA" id="ARBA00041016"/>
    </source>
</evidence>
<gene>
    <name evidence="9" type="ORF">FBUS_04086</name>
</gene>
<organism evidence="9 10">
    <name type="scientific">Fasciolopsis buskii</name>
    <dbReference type="NCBI Taxonomy" id="27845"/>
    <lineage>
        <taxon>Eukaryota</taxon>
        <taxon>Metazoa</taxon>
        <taxon>Spiralia</taxon>
        <taxon>Lophotrochozoa</taxon>
        <taxon>Platyhelminthes</taxon>
        <taxon>Trematoda</taxon>
        <taxon>Digenea</taxon>
        <taxon>Plagiorchiida</taxon>
        <taxon>Echinostomata</taxon>
        <taxon>Echinostomatoidea</taxon>
        <taxon>Fasciolidae</taxon>
        <taxon>Fasciolopsis</taxon>
    </lineage>
</organism>
<dbReference type="EMBL" id="LUCM01002637">
    <property type="protein sequence ID" value="KAA0197075.1"/>
    <property type="molecule type" value="Genomic_DNA"/>
</dbReference>
<dbReference type="GO" id="GO:0005743">
    <property type="term" value="C:mitochondrial inner membrane"/>
    <property type="evidence" value="ECO:0007669"/>
    <property type="project" value="TreeGrafter"/>
</dbReference>
<sequence>IEAGKRVAIVGGSGSGKSTLVRLLYRFFDVQGGRVLVGGQDVRTVNLDSLRRAIAVVPQDTVLFHNTIYYNLQYGNLKATQDQVFEAARLADLASAIQRMPHGYETQVGERGLKLSGGEKQRVAIARALLKGSPILIYDEATSSLDTITEQASFKHHYGHSYGKKSSCITNVTVCFSCSIIQTILRRLAKVTPGLTSLVIAHRLSTIVDADEILVLRNGHISERGTHFSLLSQPNSYYGQLWEQQLHGSNTPNIFIEPTSDSELASSGDAQPNFRSF</sequence>